<dbReference type="RefSeq" id="WP_190187369.1">
    <property type="nucleotide sequence ID" value="NZ_BMVP01000019.1"/>
</dbReference>
<organism evidence="1 2">
    <name type="scientific">Streptomyces cirratus</name>
    <dbReference type="NCBI Taxonomy" id="68187"/>
    <lineage>
        <taxon>Bacteria</taxon>
        <taxon>Bacillati</taxon>
        <taxon>Actinomycetota</taxon>
        <taxon>Actinomycetes</taxon>
        <taxon>Kitasatosporales</taxon>
        <taxon>Streptomycetaceae</taxon>
        <taxon>Streptomyces</taxon>
    </lineage>
</organism>
<comment type="caution">
    <text evidence="1">The sequence shown here is derived from an EMBL/GenBank/DDBJ whole genome shotgun (WGS) entry which is preliminary data.</text>
</comment>
<proteinExistence type="predicted"/>
<dbReference type="EMBL" id="BMVP01000019">
    <property type="protein sequence ID" value="GHB81136.1"/>
    <property type="molecule type" value="Genomic_DNA"/>
</dbReference>
<reference evidence="2" key="1">
    <citation type="journal article" date="2019" name="Int. J. Syst. Evol. Microbiol.">
        <title>The Global Catalogue of Microorganisms (GCM) 10K type strain sequencing project: providing services to taxonomists for standard genome sequencing and annotation.</title>
        <authorList>
            <consortium name="The Broad Institute Genomics Platform"/>
            <consortium name="The Broad Institute Genome Sequencing Center for Infectious Disease"/>
            <person name="Wu L."/>
            <person name="Ma J."/>
        </authorList>
    </citation>
    <scope>NUCLEOTIDE SEQUENCE [LARGE SCALE GENOMIC DNA]</scope>
    <source>
        <strain evidence="2">JCM 4738</strain>
    </source>
</reference>
<keyword evidence="2" id="KW-1185">Reference proteome</keyword>
<gene>
    <name evidence="1" type="ORF">GCM10010347_59900</name>
</gene>
<accession>A0ABQ3F1K8</accession>
<dbReference type="Proteomes" id="UP000642673">
    <property type="component" value="Unassembled WGS sequence"/>
</dbReference>
<evidence type="ECO:0000313" key="1">
    <source>
        <dbReference type="EMBL" id="GHB81136.1"/>
    </source>
</evidence>
<name>A0ABQ3F1K8_9ACTN</name>
<sequence>MSGWYPLVRAWVAQGPYGGVLDLAATADPGLALVPGQRFQLVMTVTPSGGAYRTYGYLLGEDLGDAVVLEDMQQLRRLPNGRYAAFAPETQAITATCVVRVRDDAPDGSVVMPRVVVGLMTAQGEKLVPSAGIEDRGFHVRRRVIPGRPLFLAPGGHLTLPGGTADGLRLSAVSPARRGTLSCARDGSVTYQAPASFQGYDRFTCTYEDLAGHTHPSEVIIHIGDLGMSPGALNVFHG</sequence>
<evidence type="ECO:0000313" key="2">
    <source>
        <dbReference type="Proteomes" id="UP000642673"/>
    </source>
</evidence>
<dbReference type="Pfam" id="PF17963">
    <property type="entry name" value="Big_9"/>
    <property type="match status" value="1"/>
</dbReference>
<protein>
    <submittedName>
        <fullName evidence="1">Uncharacterized protein</fullName>
    </submittedName>
</protein>